<comment type="caution">
    <text evidence="1">Lacks conserved residue(s) required for the propagation of feature annotation.</text>
</comment>
<evidence type="ECO:0000313" key="4">
    <source>
        <dbReference type="Proteomes" id="UP000887566"/>
    </source>
</evidence>
<feature type="signal peptide" evidence="2">
    <location>
        <begin position="1"/>
        <end position="19"/>
    </location>
</feature>
<evidence type="ECO:0000259" key="3">
    <source>
        <dbReference type="PROSITE" id="PS51864"/>
    </source>
</evidence>
<dbReference type="GO" id="GO:0004222">
    <property type="term" value="F:metalloendopeptidase activity"/>
    <property type="evidence" value="ECO:0007669"/>
    <property type="project" value="InterPro"/>
</dbReference>
<dbReference type="Proteomes" id="UP000887566">
    <property type="component" value="Unplaced"/>
</dbReference>
<dbReference type="InterPro" id="IPR001506">
    <property type="entry name" value="Peptidase_M12A"/>
</dbReference>
<protein>
    <submittedName>
        <fullName evidence="5">Peptidase M12A domain-containing protein</fullName>
    </submittedName>
</protein>
<dbReference type="InterPro" id="IPR024079">
    <property type="entry name" value="MetalloPept_cat_dom_sf"/>
</dbReference>
<dbReference type="PROSITE" id="PS51864">
    <property type="entry name" value="ASTACIN"/>
    <property type="match status" value="1"/>
</dbReference>
<accession>A0A914UZN9</accession>
<dbReference type="GO" id="GO:0006508">
    <property type="term" value="P:proteolysis"/>
    <property type="evidence" value="ECO:0007669"/>
    <property type="project" value="InterPro"/>
</dbReference>
<dbReference type="AlphaFoldDB" id="A0A914UZN9"/>
<evidence type="ECO:0000256" key="2">
    <source>
        <dbReference type="SAM" id="SignalP"/>
    </source>
</evidence>
<reference evidence="5" key="1">
    <citation type="submission" date="2022-11" db="UniProtKB">
        <authorList>
            <consortium name="WormBaseParasite"/>
        </authorList>
    </citation>
    <scope>IDENTIFICATION</scope>
</reference>
<evidence type="ECO:0000256" key="1">
    <source>
        <dbReference type="PROSITE-ProRule" id="PRU01211"/>
    </source>
</evidence>
<keyword evidence="2" id="KW-0732">Signal</keyword>
<organism evidence="4 5">
    <name type="scientific">Plectus sambesii</name>
    <dbReference type="NCBI Taxonomy" id="2011161"/>
    <lineage>
        <taxon>Eukaryota</taxon>
        <taxon>Metazoa</taxon>
        <taxon>Ecdysozoa</taxon>
        <taxon>Nematoda</taxon>
        <taxon>Chromadorea</taxon>
        <taxon>Plectida</taxon>
        <taxon>Plectina</taxon>
        <taxon>Plectoidea</taxon>
        <taxon>Plectidae</taxon>
        <taxon>Plectus</taxon>
    </lineage>
</organism>
<dbReference type="Gene3D" id="3.40.390.10">
    <property type="entry name" value="Collagenase (Catalytic Domain)"/>
    <property type="match status" value="1"/>
</dbReference>
<evidence type="ECO:0000313" key="5">
    <source>
        <dbReference type="WBParaSite" id="PSAMB.scaffold1397size32043.g12922.t1"/>
    </source>
</evidence>
<feature type="domain" description="Peptidase M12A" evidence="3">
    <location>
        <begin position="106"/>
        <end position="132"/>
    </location>
</feature>
<name>A0A914UZN9_9BILA</name>
<feature type="chain" id="PRO_5037483994" evidence="2">
    <location>
        <begin position="20"/>
        <end position="132"/>
    </location>
</feature>
<dbReference type="WBParaSite" id="PSAMB.scaffold1397size32043.g12922.t1">
    <property type="protein sequence ID" value="PSAMB.scaffold1397size32043.g12922.t1"/>
    <property type="gene ID" value="PSAMB.scaffold1397size32043.g12922"/>
</dbReference>
<keyword evidence="4" id="KW-1185">Reference proteome</keyword>
<sequence>MFVGLVTVALAAVIVESRGVLPSTATVTNGAINSKISNEETILTAEDFENAKKLTLGQKYRKHDRKGMENPDLFEGDIANPELNSSTIYLFMGQANSTDPNGTMRNAIRNRNRRWPENVIPYTISTSYSTNE</sequence>
<proteinExistence type="predicted"/>